<dbReference type="InterPro" id="IPR043502">
    <property type="entry name" value="DNA/RNA_pol_sf"/>
</dbReference>
<dbReference type="AlphaFoldDB" id="A0AAV4HQR5"/>
<sequence>MINFYHRFIPQAASLLLPLHDALRKPQPRQLIGWTTDMDHAFTSCKAALADATMLSHPKPNAPIALTTDVYDQAVGGCIGTVRAGRVAAFCIFQQTVTSP</sequence>
<dbReference type="InterPro" id="IPR051320">
    <property type="entry name" value="Viral_Replic_Matur_Polypro"/>
</dbReference>
<feature type="domain" description="Reverse transcriptase/retrotransposon-derived protein RNase H-like" evidence="1">
    <location>
        <begin position="34"/>
        <end position="84"/>
    </location>
</feature>
<gene>
    <name evidence="2" type="ORF">ElyMa_002803700</name>
</gene>
<dbReference type="InterPro" id="IPR041577">
    <property type="entry name" value="RT_RNaseH_2"/>
</dbReference>
<name>A0AAV4HQR5_9GAST</name>
<dbReference type="PANTHER" id="PTHR33064:SF37">
    <property type="entry name" value="RIBONUCLEASE H"/>
    <property type="match status" value="1"/>
</dbReference>
<proteinExistence type="predicted"/>
<reference evidence="2 3" key="1">
    <citation type="journal article" date="2021" name="Elife">
        <title>Chloroplast acquisition without the gene transfer in kleptoplastic sea slugs, Plakobranchus ocellatus.</title>
        <authorList>
            <person name="Maeda T."/>
            <person name="Takahashi S."/>
            <person name="Yoshida T."/>
            <person name="Shimamura S."/>
            <person name="Takaki Y."/>
            <person name="Nagai Y."/>
            <person name="Toyoda A."/>
            <person name="Suzuki Y."/>
            <person name="Arimoto A."/>
            <person name="Ishii H."/>
            <person name="Satoh N."/>
            <person name="Nishiyama T."/>
            <person name="Hasebe M."/>
            <person name="Maruyama T."/>
            <person name="Minagawa J."/>
            <person name="Obokata J."/>
            <person name="Shigenobu S."/>
        </authorList>
    </citation>
    <scope>NUCLEOTIDE SEQUENCE [LARGE SCALE GENOMIC DNA]</scope>
</reference>
<keyword evidence="3" id="KW-1185">Reference proteome</keyword>
<evidence type="ECO:0000259" key="1">
    <source>
        <dbReference type="Pfam" id="PF17919"/>
    </source>
</evidence>
<dbReference type="InterPro" id="IPR043128">
    <property type="entry name" value="Rev_trsase/Diguanyl_cyclase"/>
</dbReference>
<accession>A0AAV4HQR5</accession>
<dbReference type="Proteomes" id="UP000762676">
    <property type="component" value="Unassembled WGS sequence"/>
</dbReference>
<evidence type="ECO:0000313" key="3">
    <source>
        <dbReference type="Proteomes" id="UP000762676"/>
    </source>
</evidence>
<dbReference type="EMBL" id="BMAT01005805">
    <property type="protein sequence ID" value="GFR99934.1"/>
    <property type="molecule type" value="Genomic_DNA"/>
</dbReference>
<dbReference type="Gene3D" id="3.30.70.270">
    <property type="match status" value="1"/>
</dbReference>
<dbReference type="PANTHER" id="PTHR33064">
    <property type="entry name" value="POL PROTEIN"/>
    <property type="match status" value="1"/>
</dbReference>
<dbReference type="Pfam" id="PF17919">
    <property type="entry name" value="RT_RNaseH_2"/>
    <property type="match status" value="1"/>
</dbReference>
<dbReference type="SUPFAM" id="SSF56672">
    <property type="entry name" value="DNA/RNA polymerases"/>
    <property type="match status" value="1"/>
</dbReference>
<comment type="caution">
    <text evidence="2">The sequence shown here is derived from an EMBL/GenBank/DDBJ whole genome shotgun (WGS) entry which is preliminary data.</text>
</comment>
<evidence type="ECO:0000313" key="2">
    <source>
        <dbReference type="EMBL" id="GFR99934.1"/>
    </source>
</evidence>
<protein>
    <submittedName>
        <fullName evidence="2">Transposon Ty3-G Gag-Pol polyprotein</fullName>
    </submittedName>
</protein>
<organism evidence="2 3">
    <name type="scientific">Elysia marginata</name>
    <dbReference type="NCBI Taxonomy" id="1093978"/>
    <lineage>
        <taxon>Eukaryota</taxon>
        <taxon>Metazoa</taxon>
        <taxon>Spiralia</taxon>
        <taxon>Lophotrochozoa</taxon>
        <taxon>Mollusca</taxon>
        <taxon>Gastropoda</taxon>
        <taxon>Heterobranchia</taxon>
        <taxon>Euthyneura</taxon>
        <taxon>Panpulmonata</taxon>
        <taxon>Sacoglossa</taxon>
        <taxon>Placobranchoidea</taxon>
        <taxon>Plakobranchidae</taxon>
        <taxon>Elysia</taxon>
    </lineage>
</organism>